<dbReference type="Pfam" id="PF02518">
    <property type="entry name" value="HATPase_c"/>
    <property type="match status" value="1"/>
</dbReference>
<dbReference type="InterPro" id="IPR003018">
    <property type="entry name" value="GAF"/>
</dbReference>
<feature type="domain" description="GAF" evidence="4">
    <location>
        <begin position="2"/>
        <end position="129"/>
    </location>
</feature>
<dbReference type="InterPro" id="IPR011712">
    <property type="entry name" value="Sig_transdc_His_kin_sub3_dim/P"/>
</dbReference>
<dbReference type="SUPFAM" id="SSF55874">
    <property type="entry name" value="ATPase domain of HSP90 chaperone/DNA topoisomerase II/histidine kinase"/>
    <property type="match status" value="1"/>
</dbReference>
<dbReference type="Gene3D" id="3.30.450.40">
    <property type="match status" value="2"/>
</dbReference>
<dbReference type="EMBL" id="WLZY01000001">
    <property type="protein sequence ID" value="NDL56357.1"/>
    <property type="molecule type" value="Genomic_DNA"/>
</dbReference>
<dbReference type="AlphaFoldDB" id="A0A7K3LZY8"/>
<evidence type="ECO:0000256" key="2">
    <source>
        <dbReference type="ARBA" id="ARBA00022777"/>
    </source>
</evidence>
<evidence type="ECO:0000313" key="5">
    <source>
        <dbReference type="EMBL" id="NDL56357.1"/>
    </source>
</evidence>
<dbReference type="InterPro" id="IPR050482">
    <property type="entry name" value="Sensor_HK_TwoCompSys"/>
</dbReference>
<keyword evidence="2" id="KW-0418">Kinase</keyword>
<keyword evidence="6" id="KW-1185">Reference proteome</keyword>
<reference evidence="5 6" key="1">
    <citation type="submission" date="2019-11" db="EMBL/GenBank/DDBJ databases">
        <authorList>
            <person name="Li X.-J."/>
            <person name="Feng X.-M."/>
        </authorList>
    </citation>
    <scope>NUCLEOTIDE SEQUENCE [LARGE SCALE GENOMIC DNA]</scope>
    <source>
        <strain evidence="5 6">XMNu-373</strain>
    </source>
</reference>
<dbReference type="Pfam" id="PF01590">
    <property type="entry name" value="GAF"/>
    <property type="match status" value="1"/>
</dbReference>
<keyword evidence="3" id="KW-0902">Two-component regulatory system</keyword>
<dbReference type="GO" id="GO:0016020">
    <property type="term" value="C:membrane"/>
    <property type="evidence" value="ECO:0007669"/>
    <property type="project" value="InterPro"/>
</dbReference>
<organism evidence="5 6">
    <name type="scientific">Phytoactinopolyspora mesophila</name>
    <dbReference type="NCBI Taxonomy" id="2650750"/>
    <lineage>
        <taxon>Bacteria</taxon>
        <taxon>Bacillati</taxon>
        <taxon>Actinomycetota</taxon>
        <taxon>Actinomycetes</taxon>
        <taxon>Jiangellales</taxon>
        <taxon>Jiangellaceae</taxon>
        <taxon>Phytoactinopolyspora</taxon>
    </lineage>
</organism>
<dbReference type="InterPro" id="IPR029016">
    <property type="entry name" value="GAF-like_dom_sf"/>
</dbReference>
<protein>
    <submittedName>
        <fullName evidence="5">GAF domain-containing protein</fullName>
    </submittedName>
</protein>
<evidence type="ECO:0000256" key="1">
    <source>
        <dbReference type="ARBA" id="ARBA00022679"/>
    </source>
</evidence>
<dbReference type="GO" id="GO:0046983">
    <property type="term" value="F:protein dimerization activity"/>
    <property type="evidence" value="ECO:0007669"/>
    <property type="project" value="InterPro"/>
</dbReference>
<dbReference type="SUPFAM" id="SSF55781">
    <property type="entry name" value="GAF domain-like"/>
    <property type="match status" value="2"/>
</dbReference>
<dbReference type="InterPro" id="IPR003594">
    <property type="entry name" value="HATPase_dom"/>
</dbReference>
<dbReference type="InterPro" id="IPR036890">
    <property type="entry name" value="HATPase_C_sf"/>
</dbReference>
<proteinExistence type="predicted"/>
<name>A0A7K3LZY8_9ACTN</name>
<gene>
    <name evidence="5" type="ORF">F7O44_04645</name>
</gene>
<dbReference type="Gene3D" id="3.30.565.10">
    <property type="entry name" value="Histidine kinase-like ATPase, C-terminal domain"/>
    <property type="match status" value="1"/>
</dbReference>
<evidence type="ECO:0000256" key="3">
    <source>
        <dbReference type="ARBA" id="ARBA00023012"/>
    </source>
</evidence>
<dbReference type="PANTHER" id="PTHR24421">
    <property type="entry name" value="NITRATE/NITRITE SENSOR PROTEIN NARX-RELATED"/>
    <property type="match status" value="1"/>
</dbReference>
<dbReference type="CDD" id="cd16917">
    <property type="entry name" value="HATPase_UhpB-NarQ-NarX-like"/>
    <property type="match status" value="1"/>
</dbReference>
<keyword evidence="1" id="KW-0808">Transferase</keyword>
<dbReference type="SMART" id="SM00065">
    <property type="entry name" value="GAF"/>
    <property type="match status" value="2"/>
</dbReference>
<dbReference type="PANTHER" id="PTHR24421:SF56">
    <property type="entry name" value="OXYGEN SENSOR HISTIDINE KINASE RESPONSE REGULATOR DOST"/>
    <property type="match status" value="1"/>
</dbReference>
<dbReference type="GO" id="GO:0000155">
    <property type="term" value="F:phosphorelay sensor kinase activity"/>
    <property type="evidence" value="ECO:0007669"/>
    <property type="project" value="InterPro"/>
</dbReference>
<feature type="domain" description="GAF" evidence="4">
    <location>
        <begin position="150"/>
        <end position="305"/>
    </location>
</feature>
<dbReference type="Proteomes" id="UP000460435">
    <property type="component" value="Unassembled WGS sequence"/>
</dbReference>
<dbReference type="Pfam" id="PF07730">
    <property type="entry name" value="HisKA_3"/>
    <property type="match status" value="1"/>
</dbReference>
<sequence>MEMLEALRRSLESAVRATNATFGVAGIVGPHRRPTTFVTVGHEPEPGPGGEPAATELLEEVINTGRIIRRQHPGVLGIPISADGEPLGAICLLDNHRGEFTEQDEHVLAGLAHLAQAVIEHLHRLEQTKQRQQWLAASNAVTTALLAGEDQSLTLRHIAQHARRAADAAAAAIARPDPSDIGIIRFQVVDAEEDMRALNGLAIPASGTATGEAFLTKAPVAVRGYGSHIMTQNADRQTVVPAVLKDLDSAIAAPLIVGHVCLGALTVARFDGAPPFTDEDVQLVESFAHHAALVMEFGRITEESYRLAVLEDRHRIARDLHDVVIQRLYASGLRLYALSADITDTAVADRANQLVDEIDLTIDSIRASIFALEDDGSESTSLRSQIRHLASGFTDVLGFEPWVNFEGPLDAAVPDQVRPELHGVVREALSNVARHASASSVYVGLTVDGYGRELTLTVVDNGVGVQSRRLGGRGLPNLEARAARWGGEFTTNSEAGHGTSLTWRIPLAMATAGELQGATS</sequence>
<evidence type="ECO:0000259" key="4">
    <source>
        <dbReference type="SMART" id="SM00065"/>
    </source>
</evidence>
<evidence type="ECO:0000313" key="6">
    <source>
        <dbReference type="Proteomes" id="UP000460435"/>
    </source>
</evidence>
<comment type="caution">
    <text evidence="5">The sequence shown here is derived from an EMBL/GenBank/DDBJ whole genome shotgun (WGS) entry which is preliminary data.</text>
</comment>
<dbReference type="Pfam" id="PF13185">
    <property type="entry name" value="GAF_2"/>
    <property type="match status" value="1"/>
</dbReference>
<accession>A0A7K3LZY8</accession>
<dbReference type="Gene3D" id="1.20.5.1930">
    <property type="match status" value="1"/>
</dbReference>